<gene>
    <name evidence="2" type="ORF">WN55_01262</name>
</gene>
<dbReference type="AlphaFoldDB" id="A0A154NWN6"/>
<sequence>MPSKSSNTHRVFTVFPNRRSNSTPSPSQEQTITNPQQDSIEKTVSPMTHDPLFAEEPTGSLVDIDINNP</sequence>
<evidence type="ECO:0000313" key="3">
    <source>
        <dbReference type="Proteomes" id="UP000076502"/>
    </source>
</evidence>
<protein>
    <submittedName>
        <fullName evidence="2">Uncharacterized protein</fullName>
    </submittedName>
</protein>
<dbReference type="EMBL" id="KQ434773">
    <property type="protein sequence ID" value="KZC04001.1"/>
    <property type="molecule type" value="Genomic_DNA"/>
</dbReference>
<feature type="compositionally biased region" description="Polar residues" evidence="1">
    <location>
        <begin position="1"/>
        <end position="10"/>
    </location>
</feature>
<name>A0A154NWN6_DUFNO</name>
<feature type="region of interest" description="Disordered" evidence="1">
    <location>
        <begin position="1"/>
        <end position="69"/>
    </location>
</feature>
<proteinExistence type="predicted"/>
<evidence type="ECO:0000256" key="1">
    <source>
        <dbReference type="SAM" id="MobiDB-lite"/>
    </source>
</evidence>
<evidence type="ECO:0000313" key="2">
    <source>
        <dbReference type="EMBL" id="KZC04001.1"/>
    </source>
</evidence>
<feature type="compositionally biased region" description="Low complexity" evidence="1">
    <location>
        <begin position="16"/>
        <end position="27"/>
    </location>
</feature>
<organism evidence="2 3">
    <name type="scientific">Dufourea novaeangliae</name>
    <name type="common">Sweat bee</name>
    <dbReference type="NCBI Taxonomy" id="178035"/>
    <lineage>
        <taxon>Eukaryota</taxon>
        <taxon>Metazoa</taxon>
        <taxon>Ecdysozoa</taxon>
        <taxon>Arthropoda</taxon>
        <taxon>Hexapoda</taxon>
        <taxon>Insecta</taxon>
        <taxon>Pterygota</taxon>
        <taxon>Neoptera</taxon>
        <taxon>Endopterygota</taxon>
        <taxon>Hymenoptera</taxon>
        <taxon>Apocrita</taxon>
        <taxon>Aculeata</taxon>
        <taxon>Apoidea</taxon>
        <taxon>Anthophila</taxon>
        <taxon>Halictidae</taxon>
        <taxon>Rophitinae</taxon>
        <taxon>Dufourea</taxon>
    </lineage>
</organism>
<reference evidence="2 3" key="1">
    <citation type="submission" date="2015-07" db="EMBL/GenBank/DDBJ databases">
        <title>The genome of Dufourea novaeangliae.</title>
        <authorList>
            <person name="Pan H."/>
            <person name="Kapheim K."/>
        </authorList>
    </citation>
    <scope>NUCLEOTIDE SEQUENCE [LARGE SCALE GENOMIC DNA]</scope>
    <source>
        <strain evidence="2">0120121106</strain>
        <tissue evidence="2">Whole body</tissue>
    </source>
</reference>
<accession>A0A154NWN6</accession>
<keyword evidence="3" id="KW-1185">Reference proteome</keyword>
<dbReference type="Proteomes" id="UP000076502">
    <property type="component" value="Unassembled WGS sequence"/>
</dbReference>
<feature type="compositionally biased region" description="Polar residues" evidence="1">
    <location>
        <begin position="28"/>
        <end position="38"/>
    </location>
</feature>